<comment type="caution">
    <text evidence="6">The sequence shown here is derived from an EMBL/GenBank/DDBJ whole genome shotgun (WGS) entry which is preliminary data.</text>
</comment>
<dbReference type="EMBL" id="BARS01041773">
    <property type="protein sequence ID" value="GAG35844.1"/>
    <property type="molecule type" value="Genomic_DNA"/>
</dbReference>
<evidence type="ECO:0000256" key="4">
    <source>
        <dbReference type="ARBA" id="ARBA00023136"/>
    </source>
</evidence>
<dbReference type="GO" id="GO:0016020">
    <property type="term" value="C:membrane"/>
    <property type="evidence" value="ECO:0007669"/>
    <property type="project" value="UniProtKB-SubCell"/>
</dbReference>
<feature type="transmembrane region" description="Helical" evidence="5">
    <location>
        <begin position="51"/>
        <end position="70"/>
    </location>
</feature>
<evidence type="ECO:0000256" key="1">
    <source>
        <dbReference type="ARBA" id="ARBA00004141"/>
    </source>
</evidence>
<feature type="transmembrane region" description="Helical" evidence="5">
    <location>
        <begin position="110"/>
        <end position="127"/>
    </location>
</feature>
<evidence type="ECO:0000256" key="3">
    <source>
        <dbReference type="ARBA" id="ARBA00022989"/>
    </source>
</evidence>
<feature type="transmembrane region" description="Helical" evidence="5">
    <location>
        <begin position="139"/>
        <end position="167"/>
    </location>
</feature>
<dbReference type="PANTHER" id="PTHR43483:SF3">
    <property type="entry name" value="MEMBRANE TRANSPORTER PROTEIN HI_0806-RELATED"/>
    <property type="match status" value="1"/>
</dbReference>
<comment type="subcellular location">
    <subcellularLocation>
        <location evidence="1">Membrane</location>
        <topology evidence="1">Multi-pass membrane protein</topology>
    </subcellularLocation>
</comment>
<keyword evidence="4 5" id="KW-0472">Membrane</keyword>
<dbReference type="InterPro" id="IPR002781">
    <property type="entry name" value="TM_pro_TauE-like"/>
</dbReference>
<accession>X0WY14</accession>
<keyword evidence="2 5" id="KW-0812">Transmembrane</keyword>
<gene>
    <name evidence="6" type="ORF">S01H1_63468</name>
</gene>
<proteinExistence type="predicted"/>
<feature type="transmembrane region" description="Helical" evidence="5">
    <location>
        <begin position="82"/>
        <end position="104"/>
    </location>
</feature>
<sequence length="173" mass="18415">MNLYILLYPLIGILAGLLSGMLGIGGGAVVVPGLALVFGHLAAMQGFSMHMAEGTSLAAMIATAISSIYAHHRYNRVLWPVFLRLLPGILVGVTFGAIFASYLPTRILEIIFGVFVFLMAIRMFLLIKSKPTRKLPHWSGLSLVAFLIGGKSGLLGIGGGAITIPFLTYCNVP</sequence>
<name>X0WY14_9ZZZZ</name>
<feature type="non-terminal residue" evidence="6">
    <location>
        <position position="173"/>
    </location>
</feature>
<dbReference type="PANTHER" id="PTHR43483">
    <property type="entry name" value="MEMBRANE TRANSPORTER PROTEIN HI_0806-RELATED"/>
    <property type="match status" value="1"/>
</dbReference>
<keyword evidence="3 5" id="KW-1133">Transmembrane helix</keyword>
<feature type="transmembrane region" description="Helical" evidence="5">
    <location>
        <begin position="7"/>
        <end position="31"/>
    </location>
</feature>
<evidence type="ECO:0008006" key="7">
    <source>
        <dbReference type="Google" id="ProtNLM"/>
    </source>
</evidence>
<dbReference type="Pfam" id="PF01925">
    <property type="entry name" value="TauE"/>
    <property type="match status" value="1"/>
</dbReference>
<evidence type="ECO:0000256" key="5">
    <source>
        <dbReference type="SAM" id="Phobius"/>
    </source>
</evidence>
<evidence type="ECO:0000256" key="2">
    <source>
        <dbReference type="ARBA" id="ARBA00022692"/>
    </source>
</evidence>
<dbReference type="AlphaFoldDB" id="X0WY14"/>
<reference evidence="6" key="1">
    <citation type="journal article" date="2014" name="Front. Microbiol.">
        <title>High frequency of phylogenetically diverse reductive dehalogenase-homologous genes in deep subseafloor sedimentary metagenomes.</title>
        <authorList>
            <person name="Kawai M."/>
            <person name="Futagami T."/>
            <person name="Toyoda A."/>
            <person name="Takaki Y."/>
            <person name="Nishi S."/>
            <person name="Hori S."/>
            <person name="Arai W."/>
            <person name="Tsubouchi T."/>
            <person name="Morono Y."/>
            <person name="Uchiyama I."/>
            <person name="Ito T."/>
            <person name="Fujiyama A."/>
            <person name="Inagaki F."/>
            <person name="Takami H."/>
        </authorList>
    </citation>
    <scope>NUCLEOTIDE SEQUENCE</scope>
    <source>
        <strain evidence="6">Expedition CK06-06</strain>
    </source>
</reference>
<evidence type="ECO:0000313" key="6">
    <source>
        <dbReference type="EMBL" id="GAG35844.1"/>
    </source>
</evidence>
<organism evidence="6">
    <name type="scientific">marine sediment metagenome</name>
    <dbReference type="NCBI Taxonomy" id="412755"/>
    <lineage>
        <taxon>unclassified sequences</taxon>
        <taxon>metagenomes</taxon>
        <taxon>ecological metagenomes</taxon>
    </lineage>
</organism>
<protein>
    <recommendedName>
        <fullName evidence="7">Membrane transporter protein</fullName>
    </recommendedName>
</protein>